<dbReference type="Proteomes" id="UP001060170">
    <property type="component" value="Chromosome 18"/>
</dbReference>
<protein>
    <submittedName>
        <fullName evidence="1">Uncharacterized protein</fullName>
    </submittedName>
</protein>
<accession>A0ACC0DML8</accession>
<reference evidence="2" key="2">
    <citation type="journal article" date="2018" name="Mol. Plant Microbe Interact.">
        <title>Genome sequence resources for the wheat stripe rust pathogen (Puccinia striiformis f. sp. tritici) and the barley stripe rust pathogen (Puccinia striiformis f. sp. hordei).</title>
        <authorList>
            <person name="Xia C."/>
            <person name="Wang M."/>
            <person name="Yin C."/>
            <person name="Cornejo O.E."/>
            <person name="Hulbert S.H."/>
            <person name="Chen X."/>
        </authorList>
    </citation>
    <scope>NUCLEOTIDE SEQUENCE [LARGE SCALE GENOMIC DNA]</scope>
    <source>
        <strain evidence="2">93-210</strain>
    </source>
</reference>
<reference evidence="1 2" key="3">
    <citation type="journal article" date="2022" name="Microbiol. Spectr.">
        <title>Folding features and dynamics of 3D genome architecture in plant fungal pathogens.</title>
        <authorList>
            <person name="Xia C."/>
        </authorList>
    </citation>
    <scope>NUCLEOTIDE SEQUENCE [LARGE SCALE GENOMIC DNA]</scope>
    <source>
        <strain evidence="1 2">93-210</strain>
    </source>
</reference>
<sequence>MSEPPPFSPSTCLITDPLNNSIHRNISIPQWNNSGSFPQSSPLVPGLLPTGYSPRTRSAPHQAWQAGSHPGESAIARANRDTSFQIDMQFGSQPQQFISTLRFPRTQSIVDSPFSTGLADGRLIFQT</sequence>
<proteinExistence type="predicted"/>
<reference evidence="2" key="1">
    <citation type="journal article" date="2018" name="BMC Genomics">
        <title>Genomic insights into host adaptation between the wheat stripe rust pathogen (Puccinia striiformis f. sp. tritici) and the barley stripe rust pathogen (Puccinia striiformis f. sp. hordei).</title>
        <authorList>
            <person name="Xia C."/>
            <person name="Wang M."/>
            <person name="Yin C."/>
            <person name="Cornejo O.E."/>
            <person name="Hulbert S.H."/>
            <person name="Chen X."/>
        </authorList>
    </citation>
    <scope>NUCLEOTIDE SEQUENCE [LARGE SCALE GENOMIC DNA]</scope>
    <source>
        <strain evidence="2">93-210</strain>
    </source>
</reference>
<organism evidence="1 2">
    <name type="scientific">Puccinia striiformis f. sp. tritici</name>
    <dbReference type="NCBI Taxonomy" id="168172"/>
    <lineage>
        <taxon>Eukaryota</taxon>
        <taxon>Fungi</taxon>
        <taxon>Dikarya</taxon>
        <taxon>Basidiomycota</taxon>
        <taxon>Pucciniomycotina</taxon>
        <taxon>Pucciniomycetes</taxon>
        <taxon>Pucciniales</taxon>
        <taxon>Pucciniaceae</taxon>
        <taxon>Puccinia</taxon>
    </lineage>
</organism>
<name>A0ACC0DML8_9BASI</name>
<evidence type="ECO:0000313" key="2">
    <source>
        <dbReference type="Proteomes" id="UP001060170"/>
    </source>
</evidence>
<keyword evidence="2" id="KW-1185">Reference proteome</keyword>
<comment type="caution">
    <text evidence="1">The sequence shown here is derived from an EMBL/GenBank/DDBJ whole genome shotgun (WGS) entry which is preliminary data.</text>
</comment>
<dbReference type="EMBL" id="CM045882">
    <property type="protein sequence ID" value="KAI7935307.1"/>
    <property type="molecule type" value="Genomic_DNA"/>
</dbReference>
<gene>
    <name evidence="1" type="ORF">MJO28_016178</name>
</gene>
<evidence type="ECO:0000313" key="1">
    <source>
        <dbReference type="EMBL" id="KAI7935307.1"/>
    </source>
</evidence>